<organism evidence="4 5">
    <name type="scientific">Poriferisphaera corsica</name>
    <dbReference type="NCBI Taxonomy" id="2528020"/>
    <lineage>
        <taxon>Bacteria</taxon>
        <taxon>Pseudomonadati</taxon>
        <taxon>Planctomycetota</taxon>
        <taxon>Phycisphaerae</taxon>
        <taxon>Phycisphaerales</taxon>
        <taxon>Phycisphaeraceae</taxon>
        <taxon>Poriferisphaera</taxon>
    </lineage>
</organism>
<dbReference type="Pfam" id="PF13421">
    <property type="entry name" value="Band_7_1"/>
    <property type="match status" value="1"/>
</dbReference>
<evidence type="ECO:0000256" key="1">
    <source>
        <dbReference type="SAM" id="MobiDB-lite"/>
    </source>
</evidence>
<dbReference type="Proteomes" id="UP000317369">
    <property type="component" value="Chromosome"/>
</dbReference>
<evidence type="ECO:0000313" key="5">
    <source>
        <dbReference type="Proteomes" id="UP000317369"/>
    </source>
</evidence>
<proteinExistence type="predicted"/>
<dbReference type="InterPro" id="IPR025640">
    <property type="entry name" value="GYF_2"/>
</dbReference>
<gene>
    <name evidence="4" type="ORF">KS4_32250</name>
</gene>
<name>A0A517YY60_9BACT</name>
<dbReference type="InterPro" id="IPR033880">
    <property type="entry name" value="SPFH_YdjI"/>
</dbReference>
<dbReference type="InterPro" id="IPR036013">
    <property type="entry name" value="Band_7/SPFH_dom_sf"/>
</dbReference>
<sequence>MIWKKLRGELIDIIEWLDDSNDTMVYRFERYGNEIKYGAQLVVREGQYAVFVNQGKIADVFSPGQYRLETKNLPVLSTLMGWKYGFESPFKAEVYFVSSRRFTDLKWGTKNPIMMRDAEFGPIRIRAYGTYVMRVDKPDVFLKEIVGTDGEFTKDEIDGQLRSIVASRFADVVGEAKIPVLDMAANYDEFGQFLTDRIQSEFDTYGLELTKLLIENISLPSAVEEALDKRTSMGVIGNLDAYTKFQTAEAMEAAANNPNGGGAAEGMGLGMGFGMAQQMMGSMQQPSGGGQNVQGGQGGNQVGGPPPLPGVSALAVHVAVNGQQAGPFDEAALKGMISQGTLAAETLVWMGGMSGWQKAGEVGEVAKLFGQAPPPLPPMS</sequence>
<evidence type="ECO:0000313" key="4">
    <source>
        <dbReference type="EMBL" id="QDU35145.1"/>
    </source>
</evidence>
<reference evidence="4 5" key="1">
    <citation type="submission" date="2019-02" db="EMBL/GenBank/DDBJ databases">
        <title>Deep-cultivation of Planctomycetes and their phenomic and genomic characterization uncovers novel biology.</title>
        <authorList>
            <person name="Wiegand S."/>
            <person name="Jogler M."/>
            <person name="Boedeker C."/>
            <person name="Pinto D."/>
            <person name="Vollmers J."/>
            <person name="Rivas-Marin E."/>
            <person name="Kohn T."/>
            <person name="Peeters S.H."/>
            <person name="Heuer A."/>
            <person name="Rast P."/>
            <person name="Oberbeckmann S."/>
            <person name="Bunk B."/>
            <person name="Jeske O."/>
            <person name="Meyerdierks A."/>
            <person name="Storesund J.E."/>
            <person name="Kallscheuer N."/>
            <person name="Luecker S."/>
            <person name="Lage O.M."/>
            <person name="Pohl T."/>
            <person name="Merkel B.J."/>
            <person name="Hornburger P."/>
            <person name="Mueller R.-W."/>
            <person name="Bruemmer F."/>
            <person name="Labrenz M."/>
            <person name="Spormann A.M."/>
            <person name="Op den Camp H."/>
            <person name="Overmann J."/>
            <person name="Amann R."/>
            <person name="Jetten M.S.M."/>
            <person name="Mascher T."/>
            <person name="Medema M.H."/>
            <person name="Devos D.P."/>
            <person name="Kaster A.-K."/>
            <person name="Ovreas L."/>
            <person name="Rohde M."/>
            <person name="Galperin M.Y."/>
            <person name="Jogler C."/>
        </authorList>
    </citation>
    <scope>NUCLEOTIDE SEQUENCE [LARGE SCALE GENOMIC DNA]</scope>
    <source>
        <strain evidence="4 5">KS4</strain>
    </source>
</reference>
<dbReference type="KEGG" id="pcor:KS4_32250"/>
<feature type="domain" description="GYF" evidence="3">
    <location>
        <begin position="317"/>
        <end position="364"/>
    </location>
</feature>
<dbReference type="CDD" id="cd03408">
    <property type="entry name" value="SPFH_like_u1"/>
    <property type="match status" value="1"/>
</dbReference>
<dbReference type="Pfam" id="PF14237">
    <property type="entry name" value="GYF_2"/>
    <property type="match status" value="1"/>
</dbReference>
<dbReference type="OrthoDB" id="9788304at2"/>
<keyword evidence="5" id="KW-1185">Reference proteome</keyword>
<dbReference type="PANTHER" id="PTHR37826">
    <property type="entry name" value="FLOTILLIN BAND_7_5 DOMAIN PROTEIN"/>
    <property type="match status" value="1"/>
</dbReference>
<feature type="region of interest" description="Disordered" evidence="1">
    <location>
        <begin position="281"/>
        <end position="308"/>
    </location>
</feature>
<protein>
    <submittedName>
        <fullName evidence="4">SPFH domain / Band 7 family protein</fullName>
    </submittedName>
</protein>
<dbReference type="Gene3D" id="3.30.479.30">
    <property type="entry name" value="Band 7 domain"/>
    <property type="match status" value="1"/>
</dbReference>
<evidence type="ECO:0000259" key="2">
    <source>
        <dbReference type="Pfam" id="PF13421"/>
    </source>
</evidence>
<dbReference type="RefSeq" id="WP_145080057.1">
    <property type="nucleotide sequence ID" value="NZ_CP036425.1"/>
</dbReference>
<accession>A0A517YY60</accession>
<feature type="compositionally biased region" description="Gly residues" evidence="1">
    <location>
        <begin position="287"/>
        <end position="302"/>
    </location>
</feature>
<dbReference type="AlphaFoldDB" id="A0A517YY60"/>
<evidence type="ECO:0000259" key="3">
    <source>
        <dbReference type="Pfam" id="PF14237"/>
    </source>
</evidence>
<feature type="domain" description="SPFH" evidence="2">
    <location>
        <begin position="25"/>
        <end position="235"/>
    </location>
</feature>
<dbReference type="SUPFAM" id="SSF117892">
    <property type="entry name" value="Band 7/SPFH domain"/>
    <property type="match status" value="1"/>
</dbReference>
<dbReference type="EMBL" id="CP036425">
    <property type="protein sequence ID" value="QDU35145.1"/>
    <property type="molecule type" value="Genomic_DNA"/>
</dbReference>
<dbReference type="PANTHER" id="PTHR37826:SF2">
    <property type="entry name" value="ZINC-RIBBON DOMAIN-CONTAINING PROTEIN"/>
    <property type="match status" value="1"/>
</dbReference>